<feature type="transmembrane region" description="Helical" evidence="1">
    <location>
        <begin position="20"/>
        <end position="40"/>
    </location>
</feature>
<feature type="transmembrane region" description="Helical" evidence="1">
    <location>
        <begin position="72"/>
        <end position="94"/>
    </location>
</feature>
<sequence length="213" mass="21557">MTRIPTERGAPDVNRATQLARGAATAAVAVFLAAFSHGVAAGEAPGGVGLVFAALVALAASVAFVGRRTSPVRLALAVIVSQGAFHLLFGVGAAGGDRLVVNGTGHHQVVTVVEGAAPAVTHAAHADVAMLVAHALAAGLTILYLLAVEAAAWRSLTGTARRLVGRLTGATTVVPVEVPVPRPAVVGRPLLLRSRLRYAGLRYRGPPALLAFA</sequence>
<name>A0A917PEL1_9MICO</name>
<evidence type="ECO:0000313" key="3">
    <source>
        <dbReference type="Proteomes" id="UP000636956"/>
    </source>
</evidence>
<evidence type="ECO:0000256" key="1">
    <source>
        <dbReference type="SAM" id="Phobius"/>
    </source>
</evidence>
<dbReference type="EMBL" id="BMMD01000003">
    <property type="protein sequence ID" value="GGJ73510.1"/>
    <property type="molecule type" value="Genomic_DNA"/>
</dbReference>
<accession>A0A917PEL1</accession>
<keyword evidence="1" id="KW-0472">Membrane</keyword>
<dbReference type="Proteomes" id="UP000636956">
    <property type="component" value="Unassembled WGS sequence"/>
</dbReference>
<feature type="transmembrane region" description="Helical" evidence="1">
    <location>
        <begin position="128"/>
        <end position="153"/>
    </location>
</feature>
<comment type="caution">
    <text evidence="2">The sequence shown here is derived from an EMBL/GenBank/DDBJ whole genome shotgun (WGS) entry which is preliminary data.</text>
</comment>
<organism evidence="2 3">
    <name type="scientific">Agromyces bauzanensis</name>
    <dbReference type="NCBI Taxonomy" id="1308924"/>
    <lineage>
        <taxon>Bacteria</taxon>
        <taxon>Bacillati</taxon>
        <taxon>Actinomycetota</taxon>
        <taxon>Actinomycetes</taxon>
        <taxon>Micrococcales</taxon>
        <taxon>Microbacteriaceae</taxon>
        <taxon>Agromyces</taxon>
    </lineage>
</organism>
<feature type="transmembrane region" description="Helical" evidence="1">
    <location>
        <begin position="46"/>
        <end position="65"/>
    </location>
</feature>
<keyword evidence="1" id="KW-1133">Transmembrane helix</keyword>
<evidence type="ECO:0000313" key="2">
    <source>
        <dbReference type="EMBL" id="GGJ73510.1"/>
    </source>
</evidence>
<reference evidence="2" key="2">
    <citation type="submission" date="2020-09" db="EMBL/GenBank/DDBJ databases">
        <authorList>
            <person name="Sun Q."/>
            <person name="Zhou Y."/>
        </authorList>
    </citation>
    <scope>NUCLEOTIDE SEQUENCE</scope>
    <source>
        <strain evidence="2">CGMCC 1.8984</strain>
    </source>
</reference>
<reference evidence="2" key="1">
    <citation type="journal article" date="2014" name="Int. J. Syst. Evol. Microbiol.">
        <title>Complete genome sequence of Corynebacterium casei LMG S-19264T (=DSM 44701T), isolated from a smear-ripened cheese.</title>
        <authorList>
            <consortium name="US DOE Joint Genome Institute (JGI-PGF)"/>
            <person name="Walter F."/>
            <person name="Albersmeier A."/>
            <person name="Kalinowski J."/>
            <person name="Ruckert C."/>
        </authorList>
    </citation>
    <scope>NUCLEOTIDE SEQUENCE</scope>
    <source>
        <strain evidence="2">CGMCC 1.8984</strain>
    </source>
</reference>
<proteinExistence type="predicted"/>
<keyword evidence="1" id="KW-0812">Transmembrane</keyword>
<dbReference type="AlphaFoldDB" id="A0A917PEL1"/>
<keyword evidence="3" id="KW-1185">Reference proteome</keyword>
<gene>
    <name evidence="2" type="ORF">GCM10011372_09400</name>
</gene>
<protein>
    <submittedName>
        <fullName evidence="2">Uncharacterized protein</fullName>
    </submittedName>
</protein>